<reference evidence="3 4" key="1">
    <citation type="submission" date="2013-07" db="EMBL/GenBank/DDBJ databases">
        <title>The Genome Sequence of Cryptococcus heveanensis BCC8398.</title>
        <authorList>
            <consortium name="The Broad Institute Genome Sequencing Platform"/>
            <person name="Cuomo C."/>
            <person name="Litvintseva A."/>
            <person name="Chen Y."/>
            <person name="Heitman J."/>
            <person name="Sun S."/>
            <person name="Springer D."/>
            <person name="Dromer F."/>
            <person name="Young S.K."/>
            <person name="Zeng Q."/>
            <person name="Gargeya S."/>
            <person name="Fitzgerald M."/>
            <person name="Abouelleil A."/>
            <person name="Alvarado L."/>
            <person name="Berlin A.M."/>
            <person name="Chapman S.B."/>
            <person name="Dewar J."/>
            <person name="Goldberg J."/>
            <person name="Griggs A."/>
            <person name="Gujja S."/>
            <person name="Hansen M."/>
            <person name="Howarth C."/>
            <person name="Imamovic A."/>
            <person name="Larimer J."/>
            <person name="McCowan C."/>
            <person name="Murphy C."/>
            <person name="Pearson M."/>
            <person name="Priest M."/>
            <person name="Roberts A."/>
            <person name="Saif S."/>
            <person name="Shea T."/>
            <person name="Sykes S."/>
            <person name="Wortman J."/>
            <person name="Nusbaum C."/>
            <person name="Birren B."/>
        </authorList>
    </citation>
    <scope>NUCLEOTIDE SEQUENCE [LARGE SCALE GENOMIC DNA]</scope>
    <source>
        <strain evidence="3 4">BCC8398</strain>
    </source>
</reference>
<keyword evidence="2" id="KW-0472">Membrane</keyword>
<reference evidence="4" key="2">
    <citation type="submission" date="2013-12" db="EMBL/GenBank/DDBJ databases">
        <title>Evolution of pathogenesis and genome organization in the Tremellales.</title>
        <authorList>
            <person name="Cuomo C."/>
            <person name="Litvintseva A."/>
            <person name="Heitman J."/>
            <person name="Chen Y."/>
            <person name="Sun S."/>
            <person name="Springer D."/>
            <person name="Dromer F."/>
            <person name="Young S."/>
            <person name="Zeng Q."/>
            <person name="Chapman S."/>
            <person name="Gujja S."/>
            <person name="Saif S."/>
            <person name="Birren B."/>
        </authorList>
    </citation>
    <scope>NUCLEOTIDE SEQUENCE [LARGE SCALE GENOMIC DNA]</scope>
    <source>
        <strain evidence="4">BCC8398</strain>
    </source>
</reference>
<feature type="compositionally biased region" description="Polar residues" evidence="1">
    <location>
        <begin position="125"/>
        <end position="134"/>
    </location>
</feature>
<feature type="compositionally biased region" description="Polar residues" evidence="1">
    <location>
        <begin position="46"/>
        <end position="56"/>
    </location>
</feature>
<evidence type="ECO:0000313" key="3">
    <source>
        <dbReference type="EMBL" id="OCF34700.1"/>
    </source>
</evidence>
<dbReference type="AlphaFoldDB" id="A0A1B9GUH2"/>
<feature type="region of interest" description="Disordered" evidence="1">
    <location>
        <begin position="1"/>
        <end position="139"/>
    </location>
</feature>
<feature type="transmembrane region" description="Helical" evidence="2">
    <location>
        <begin position="232"/>
        <end position="255"/>
    </location>
</feature>
<gene>
    <name evidence="3" type="ORF">I316_03743</name>
</gene>
<evidence type="ECO:0000256" key="2">
    <source>
        <dbReference type="SAM" id="Phobius"/>
    </source>
</evidence>
<feature type="compositionally biased region" description="Low complexity" evidence="1">
    <location>
        <begin position="113"/>
        <end position="124"/>
    </location>
</feature>
<sequence length="308" mass="33197">MSVDYIVELDDLHRPTSNSGTHASPGPTEAIQPSTKGKNRAHPNQDLGSEQLSSSFDRPLISGEPSSNSSRDPYHHYSEDGGTASETSRLTRPHTAHLPDPPEGAFLTADGQSSSLPPSVWDSSRVTISTPSTSDDQDQVDRDIRDFHEAGYVRTAYLSASPPQLAQGVAAEDIESRRLSSAAQSLAVEDVTQPELNLTAGARLEDIEATTDPAGAEYRARMARRRRRWKEYATIAVVVSVVTGSILTPNLMWYYDELNKSHTDMEEGNNGGGGGNDVGTRPINGTSGHPPHPTDNGEGDGCYAWEPC</sequence>
<evidence type="ECO:0000256" key="1">
    <source>
        <dbReference type="SAM" id="MobiDB-lite"/>
    </source>
</evidence>
<accession>A0A1B9GUH2</accession>
<protein>
    <submittedName>
        <fullName evidence="3">Uncharacterized protein</fullName>
    </submittedName>
</protein>
<keyword evidence="2" id="KW-1133">Transmembrane helix</keyword>
<dbReference type="EMBL" id="KV700124">
    <property type="protein sequence ID" value="OCF34700.1"/>
    <property type="molecule type" value="Genomic_DNA"/>
</dbReference>
<feature type="region of interest" description="Disordered" evidence="1">
    <location>
        <begin position="264"/>
        <end position="308"/>
    </location>
</feature>
<evidence type="ECO:0000313" key="4">
    <source>
        <dbReference type="Proteomes" id="UP000092666"/>
    </source>
</evidence>
<keyword evidence="4" id="KW-1185">Reference proteome</keyword>
<proteinExistence type="predicted"/>
<dbReference type="Proteomes" id="UP000092666">
    <property type="component" value="Unassembled WGS sequence"/>
</dbReference>
<organism evidence="3 4">
    <name type="scientific">Kwoniella heveanensis BCC8398</name>
    <dbReference type="NCBI Taxonomy" id="1296120"/>
    <lineage>
        <taxon>Eukaryota</taxon>
        <taxon>Fungi</taxon>
        <taxon>Dikarya</taxon>
        <taxon>Basidiomycota</taxon>
        <taxon>Agaricomycotina</taxon>
        <taxon>Tremellomycetes</taxon>
        <taxon>Tremellales</taxon>
        <taxon>Cryptococcaceae</taxon>
        <taxon>Kwoniella</taxon>
    </lineage>
</organism>
<name>A0A1B9GUH2_9TREE</name>
<keyword evidence="2" id="KW-0812">Transmembrane</keyword>